<keyword evidence="9" id="KW-1185">Reference proteome</keyword>
<keyword evidence="2" id="KW-0378">Hydrolase</keyword>
<keyword evidence="1" id="KW-0547">Nucleotide-binding</keyword>
<feature type="region of interest" description="Disordered" evidence="6">
    <location>
        <begin position="634"/>
        <end position="760"/>
    </location>
</feature>
<feature type="compositionally biased region" description="Polar residues" evidence="6">
    <location>
        <begin position="518"/>
        <end position="543"/>
    </location>
</feature>
<evidence type="ECO:0000256" key="2">
    <source>
        <dbReference type="ARBA" id="ARBA00022801"/>
    </source>
</evidence>
<dbReference type="SUPFAM" id="SSF52540">
    <property type="entry name" value="P-loop containing nucleoside triphosphate hydrolases"/>
    <property type="match status" value="1"/>
</dbReference>
<evidence type="ECO:0000256" key="1">
    <source>
        <dbReference type="ARBA" id="ARBA00022741"/>
    </source>
</evidence>
<dbReference type="InterPro" id="IPR047187">
    <property type="entry name" value="SF1_C_Upf1"/>
</dbReference>
<evidence type="ECO:0000259" key="7">
    <source>
        <dbReference type="PROSITE" id="PS50006"/>
    </source>
</evidence>
<evidence type="ECO:0000313" key="9">
    <source>
        <dbReference type="Proteomes" id="UP001627154"/>
    </source>
</evidence>
<feature type="compositionally biased region" description="Basic and acidic residues" evidence="6">
    <location>
        <begin position="647"/>
        <end position="656"/>
    </location>
</feature>
<reference evidence="8 9" key="1">
    <citation type="journal article" date="2024" name="bioRxiv">
        <title>A reference genome for Trichogramma kaykai: A tiny desert-dwelling parasitoid wasp with competing sex-ratio distorters.</title>
        <authorList>
            <person name="Culotta J."/>
            <person name="Lindsey A.R."/>
        </authorList>
    </citation>
    <scope>NUCLEOTIDE SEQUENCE [LARGE SCALE GENOMIC DNA]</scope>
    <source>
        <strain evidence="8 9">KSX58</strain>
    </source>
</reference>
<feature type="domain" description="FHA" evidence="7">
    <location>
        <begin position="24"/>
        <end position="73"/>
    </location>
</feature>
<dbReference type="GO" id="GO:0005524">
    <property type="term" value="F:ATP binding"/>
    <property type="evidence" value="ECO:0007669"/>
    <property type="project" value="UniProtKB-KW"/>
</dbReference>
<comment type="caution">
    <text evidence="8">The sequence shown here is derived from an EMBL/GenBank/DDBJ whole genome shotgun (WGS) entry which is preliminary data.</text>
</comment>
<feature type="region of interest" description="Disordered" evidence="6">
    <location>
        <begin position="517"/>
        <end position="543"/>
    </location>
</feature>
<dbReference type="CDD" id="cd18808">
    <property type="entry name" value="SF1_C_Upf1"/>
    <property type="match status" value="1"/>
</dbReference>
<dbReference type="InterPro" id="IPR008984">
    <property type="entry name" value="SMAD_FHA_dom_sf"/>
</dbReference>
<dbReference type="SUPFAM" id="SSF49879">
    <property type="entry name" value="SMAD/FHA domain"/>
    <property type="match status" value="1"/>
</dbReference>
<feature type="region of interest" description="Disordered" evidence="6">
    <location>
        <begin position="266"/>
        <end position="298"/>
    </location>
</feature>
<feature type="compositionally biased region" description="Basic and acidic residues" evidence="6">
    <location>
        <begin position="277"/>
        <end position="296"/>
    </location>
</feature>
<evidence type="ECO:0000256" key="5">
    <source>
        <dbReference type="SAM" id="Coils"/>
    </source>
</evidence>
<dbReference type="InterPro" id="IPR041679">
    <property type="entry name" value="DNA2/NAM7-like_C"/>
</dbReference>
<dbReference type="PROSITE" id="PS50006">
    <property type="entry name" value="FHA_DOMAIN"/>
    <property type="match status" value="1"/>
</dbReference>
<feature type="compositionally biased region" description="Basic and acidic residues" evidence="6">
    <location>
        <begin position="664"/>
        <end position="699"/>
    </location>
</feature>
<dbReference type="Gene3D" id="2.60.200.20">
    <property type="match status" value="1"/>
</dbReference>
<dbReference type="Pfam" id="PF13086">
    <property type="entry name" value="AAA_11"/>
    <property type="match status" value="1"/>
</dbReference>
<dbReference type="GO" id="GO:0005694">
    <property type="term" value="C:chromosome"/>
    <property type="evidence" value="ECO:0007669"/>
    <property type="project" value="UniProtKB-ARBA"/>
</dbReference>
<evidence type="ECO:0000256" key="4">
    <source>
        <dbReference type="ARBA" id="ARBA00022840"/>
    </source>
</evidence>
<protein>
    <recommendedName>
        <fullName evidence="7">FHA domain-containing protein</fullName>
    </recommendedName>
</protein>
<dbReference type="EMBL" id="JBJJXI010000071">
    <property type="protein sequence ID" value="KAL3396505.1"/>
    <property type="molecule type" value="Genomic_DNA"/>
</dbReference>
<dbReference type="PANTHER" id="PTHR10887">
    <property type="entry name" value="DNA2/NAM7 HELICASE FAMILY"/>
    <property type="match status" value="1"/>
</dbReference>
<dbReference type="Pfam" id="PF00498">
    <property type="entry name" value="FHA"/>
    <property type="match status" value="1"/>
</dbReference>
<feature type="region of interest" description="Disordered" evidence="6">
    <location>
        <begin position="207"/>
        <end position="240"/>
    </location>
</feature>
<keyword evidence="3" id="KW-0347">Helicase</keyword>
<feature type="compositionally biased region" description="Basic and acidic residues" evidence="6">
    <location>
        <begin position="712"/>
        <end position="738"/>
    </location>
</feature>
<evidence type="ECO:0000256" key="3">
    <source>
        <dbReference type="ARBA" id="ARBA00022806"/>
    </source>
</evidence>
<name>A0ABD2WUC0_9HYME</name>
<dbReference type="CDD" id="cd18042">
    <property type="entry name" value="DEXXQc_SETX"/>
    <property type="match status" value="1"/>
</dbReference>
<dbReference type="PANTHER" id="PTHR10887:SF495">
    <property type="entry name" value="HELICASE SENATAXIN ISOFORM X1-RELATED"/>
    <property type="match status" value="1"/>
</dbReference>
<evidence type="ECO:0000256" key="6">
    <source>
        <dbReference type="SAM" id="MobiDB-lite"/>
    </source>
</evidence>
<dbReference type="Pfam" id="PF13087">
    <property type="entry name" value="AAA_12"/>
    <property type="match status" value="1"/>
</dbReference>
<feature type="compositionally biased region" description="Low complexity" evidence="6">
    <location>
        <begin position="266"/>
        <end position="276"/>
    </location>
</feature>
<dbReference type="InterPro" id="IPR000253">
    <property type="entry name" value="FHA_dom"/>
</dbReference>
<keyword evidence="5" id="KW-0175">Coiled coil</keyword>
<dbReference type="GO" id="GO:0016787">
    <property type="term" value="F:hydrolase activity"/>
    <property type="evidence" value="ECO:0007669"/>
    <property type="project" value="UniProtKB-KW"/>
</dbReference>
<dbReference type="Gene3D" id="3.40.50.300">
    <property type="entry name" value="P-loop containing nucleotide triphosphate hydrolases"/>
    <property type="match status" value="2"/>
</dbReference>
<feature type="region of interest" description="Disordered" evidence="6">
    <location>
        <begin position="456"/>
        <end position="477"/>
    </location>
</feature>
<feature type="region of interest" description="Disordered" evidence="6">
    <location>
        <begin position="876"/>
        <end position="906"/>
    </location>
</feature>
<evidence type="ECO:0000313" key="8">
    <source>
        <dbReference type="EMBL" id="KAL3396505.1"/>
    </source>
</evidence>
<dbReference type="FunFam" id="3.40.50.300:FF:000326">
    <property type="entry name" value="P-loop containing nucleoside triphosphate hydrolase"/>
    <property type="match status" value="1"/>
</dbReference>
<dbReference type="InterPro" id="IPR045055">
    <property type="entry name" value="DNA2/NAM7-like"/>
</dbReference>
<dbReference type="SMART" id="SM00240">
    <property type="entry name" value="FHA"/>
    <property type="match status" value="1"/>
</dbReference>
<organism evidence="8 9">
    <name type="scientific">Trichogramma kaykai</name>
    <dbReference type="NCBI Taxonomy" id="54128"/>
    <lineage>
        <taxon>Eukaryota</taxon>
        <taxon>Metazoa</taxon>
        <taxon>Ecdysozoa</taxon>
        <taxon>Arthropoda</taxon>
        <taxon>Hexapoda</taxon>
        <taxon>Insecta</taxon>
        <taxon>Pterygota</taxon>
        <taxon>Neoptera</taxon>
        <taxon>Endopterygota</taxon>
        <taxon>Hymenoptera</taxon>
        <taxon>Apocrita</taxon>
        <taxon>Proctotrupomorpha</taxon>
        <taxon>Chalcidoidea</taxon>
        <taxon>Trichogrammatidae</taxon>
        <taxon>Trichogramma</taxon>
    </lineage>
</organism>
<gene>
    <name evidence="8" type="ORF">TKK_009662</name>
</gene>
<dbReference type="InterPro" id="IPR027417">
    <property type="entry name" value="P-loop_NTPase"/>
</dbReference>
<dbReference type="CDD" id="cd00060">
    <property type="entry name" value="FHA"/>
    <property type="match status" value="1"/>
</dbReference>
<proteinExistence type="predicted"/>
<dbReference type="Proteomes" id="UP001627154">
    <property type="component" value="Unassembled WGS sequence"/>
</dbReference>
<dbReference type="GO" id="GO:0004386">
    <property type="term" value="F:helicase activity"/>
    <property type="evidence" value="ECO:0007669"/>
    <property type="project" value="UniProtKB-KW"/>
</dbReference>
<keyword evidence="4" id="KW-0067">ATP-binding</keyword>
<feature type="compositionally biased region" description="Basic residues" evidence="6">
    <location>
        <begin position="700"/>
        <end position="711"/>
    </location>
</feature>
<dbReference type="InterPro" id="IPR041677">
    <property type="entry name" value="DNA2/NAM7_AAA_11"/>
</dbReference>
<accession>A0ABD2WUC0</accession>
<sequence>MRVETHLERLGDKKQTVIISKPFFYVGRMKENDLVCLSLLVSRRHCTFTNLPDALYVTDLGSSNGVYINGSQVKPFNETQLKENDIVSIGCELSNDLRNDMFIYRIIKRIVMKASEISESDSCELKSINKKRLRLNTTSEYEKPAKVSKIESNASISCINLDDDDILMVSHTKDNEIPKLNSVQKNNHETKSIINSEKSNLQNVNPAKKINGMKSNNVTIISREKVDTPSSDRSSNKQIKESPKIIESIILNKTDKNYLMNKRKTLLSSNRNSSGLNHEKTDPEEEKNKSKSEFKKPSLPVQIKSEEIKNSVLNGEVICSNQIIKSEIMDYNEDENQQKETFNVNDSKTAQSNIDADCTKTIDSNSDTSSKTIANSSIKTNSGITNHSNIKTINIETTTIDHSNIKVEPDNAETPMNIKQEIYWGTFSQEDVVEIDNDDDSFFPSSQLFDRSIVKQENEKEAEADNPPPQTSYYDDDEDENCITILDSSDSECGEQLQVRIESHGIPGMEDITDMCHGSTTGVPNNSRDNLSANSKQNTSTPFEVDHSNISILEQFSPVSLSEVDDLDKLENSSKYGKTYSNAHTHFACLNKIDTSSNAQLINSSVLKDVDPSVQQLINDLTAANEKLHTEQTIEDKSFKASKNKKRAVEVIEPHHMKPKKSNKKSDKSKKETELKSKTEGALKSKTRRDEEQIHSSKDSKKRKDSKTRNSKKTECPSDIKLKQNKKTDKSENYDENNKNAPVLNETKSTPQHQGRPRCKTTIVKVKVSTKTRGDMLCDSMQKLETKARQPKKPETKKPTILGSSSLATYIIPRRQVPIPLVPSEGSTEINHSSITTNRVSQTELTLDVQAPPAKDKLDTRGDELQNNCVSSTVLTNTSNNINHEPVSLDTNNCGSTSPISDPSESTITTKTKKIVSFKENIADVREFSIIEGNNLRNIKDGKSLRSTKKIIKIPKVLYLKIEDFLARIFSWEPVWLEQQQTVKTSPPPIIDFTQLENLPNTFLSFDHYYKKMESLLLLETWQQLTKEYECTGTRFVTSTAVFCQISRGDIRQMQTPNGLRYTEINVQALVTKQELMQQTLPLYGDMIILEFSTAQNSSRNTKFKRLFGYVTEVQQQNPAKYSRINEKLSRYCKKPDFHMTYVVQTRLIDQNVIQMDQISRIRSILYLRPHLRLIQGLQYVPHSALQDLILNVEIDEFQLATVTTEQIRHYDLMTKEKLNDKQTEAVIKFTNSSINKEPKICLLVGPPGTGKSKVISNLVMQILYGDGRYVNGKPLRILLCAPSNAAVDELVLRLLNIRQRIGEHKFRMVRIGRAEVMHSEVKKISITELAKKDVQNTINQGRQKNLEEVEKKKHQLSEKIEALEKLIEGDLRNQIYLKDLKKFQGELDRLCRKNPNKEAVEMSKALQMSKVRILKGADIIACTLSSCYSGLMETLFGGNSPDKIATCIVDEATQSCEAENLIPLMLGVKSLILVGDPNQLPATVMSTEAKKLGLDRSLFTRTKEALEPQVKDDNPSYKNPVIMLNLQYRMVSAISHWPNKYFYKGKLKNSTGYNLKFPFHAYRVLNIDGFQDDVKFSNTSEAVFIARLIKCLMMYGKLEEWKAKISIGIITPYQNQKKLINTKIDNTIRGVEDNTKNKFEIECNTIDSFQGQERDLIIMSCVRSSGIGFMSDHQRLCVALTRAKHSLIICGNFTTFERDPMWKDLLYDAKGRGVFMRLNVNADPSKIRPHVVR</sequence>
<feature type="coiled-coil region" evidence="5">
    <location>
        <begin position="1340"/>
        <end position="1374"/>
    </location>
</feature>